<organism evidence="16 17">
    <name type="scientific">Rhizobium jaguaris</name>
    <dbReference type="NCBI Taxonomy" id="1312183"/>
    <lineage>
        <taxon>Bacteria</taxon>
        <taxon>Pseudomonadati</taxon>
        <taxon>Pseudomonadota</taxon>
        <taxon>Alphaproteobacteria</taxon>
        <taxon>Hyphomicrobiales</taxon>
        <taxon>Rhizobiaceae</taxon>
        <taxon>Rhizobium/Agrobacterium group</taxon>
        <taxon>Rhizobium</taxon>
    </lineage>
</organism>
<evidence type="ECO:0000256" key="10">
    <source>
        <dbReference type="ARBA" id="ARBA00049176"/>
    </source>
</evidence>
<keyword evidence="13" id="KW-0479">Metal-binding</keyword>
<evidence type="ECO:0000256" key="1">
    <source>
        <dbReference type="ARBA" id="ARBA00003937"/>
    </source>
</evidence>
<evidence type="ECO:0000259" key="14">
    <source>
        <dbReference type="Pfam" id="PF01648"/>
    </source>
</evidence>
<feature type="domain" description="4'-phosphopantetheinyl transferase N-terminal" evidence="15">
    <location>
        <begin position="33"/>
        <end position="100"/>
    </location>
</feature>
<geneLocation type="plasmid" evidence="17">
    <name>prccge525b</name>
</geneLocation>
<dbReference type="GO" id="GO:0008897">
    <property type="term" value="F:holo-[acyl-carrier-protein] synthase activity"/>
    <property type="evidence" value="ECO:0007669"/>
    <property type="project" value="InterPro"/>
</dbReference>
<keyword evidence="7" id="KW-0259">Enterobactin biosynthesis</keyword>
<keyword evidence="6 16" id="KW-0808">Transferase</keyword>
<keyword evidence="17" id="KW-1185">Reference proteome</keyword>
<evidence type="ECO:0000256" key="12">
    <source>
        <dbReference type="PIRSR" id="PIRSR603542-1"/>
    </source>
</evidence>
<dbReference type="PANTHER" id="PTHR38096">
    <property type="entry name" value="ENTEROBACTIN SYNTHASE COMPONENT D"/>
    <property type="match status" value="1"/>
</dbReference>
<dbReference type="SUPFAM" id="SSF56214">
    <property type="entry name" value="4'-phosphopantetheinyl transferase"/>
    <property type="match status" value="1"/>
</dbReference>
<accession>A0A387GA51</accession>
<dbReference type="GO" id="GO:0009366">
    <property type="term" value="C:enterobactin synthetase complex"/>
    <property type="evidence" value="ECO:0007669"/>
    <property type="project" value="InterPro"/>
</dbReference>
<feature type="binding site" evidence="12">
    <location>
        <begin position="89"/>
        <end position="90"/>
    </location>
    <ligand>
        <name>CoA</name>
        <dbReference type="ChEBI" id="CHEBI:57287"/>
    </ligand>
</feature>
<feature type="binding site" evidence="12">
    <location>
        <position position="157"/>
    </location>
    <ligand>
        <name>CoA</name>
        <dbReference type="ChEBI" id="CHEBI:57287"/>
    </ligand>
</feature>
<dbReference type="PRINTS" id="PR01399">
    <property type="entry name" value="ENTSNTHTASED"/>
</dbReference>
<comment type="subunit">
    <text evidence="4">EntB, EntD, EntE, and EntF form a multienzyme complex called enterobactin synthase.</text>
</comment>
<protein>
    <recommendedName>
        <fullName evidence="5">Enterobactin synthase component D</fullName>
    </recommendedName>
    <alternativeName>
        <fullName evidence="8">4'-phosphopantetheinyl transferase EntD</fullName>
    </alternativeName>
    <alternativeName>
        <fullName evidence="9">Enterochelin synthase D</fullName>
    </alternativeName>
</protein>
<comment type="function">
    <text evidence="1">Involved in the biosynthesis of the siderophore enterobactin (enterochelin), which is a macrocyclic trimeric lactone of N-(2,3-dihydroxybenzoyl)-serine. The serine trilactone serves as a scaffolding for the three catechol functionalities that provide hexadentate coordination for the tightly ligated iron(2+) atoms. Plays an essential role in the assembly of the enterobactin by catalyzing the transfer of the 4'-phosphopantetheine (Ppant) moiety from coenzyme A to the apo-domains of both EntB (ArCP domain) and EntF (PCP domain) to yield their holo-forms which make them competent for the activation of 2,3-dihydroxybenzoate (DHB) and L-serine, respectively.</text>
</comment>
<dbReference type="InterPro" id="IPR037143">
    <property type="entry name" value="4-PPantetheinyl_Trfase_dom_sf"/>
</dbReference>
<dbReference type="Proteomes" id="UP000282195">
    <property type="component" value="Plasmid pRCCGE525b"/>
</dbReference>
<evidence type="ECO:0000256" key="7">
    <source>
        <dbReference type="ARBA" id="ARBA00023191"/>
    </source>
</evidence>
<keyword evidence="13" id="KW-0460">Magnesium</keyword>
<evidence type="ECO:0000256" key="5">
    <source>
        <dbReference type="ARBA" id="ARBA00019087"/>
    </source>
</evidence>
<dbReference type="Pfam" id="PF01648">
    <property type="entry name" value="ACPS"/>
    <property type="match status" value="1"/>
</dbReference>
<dbReference type="InterPro" id="IPR008278">
    <property type="entry name" value="4-PPantetheinyl_Trfase_dom"/>
</dbReference>
<comment type="pathway">
    <text evidence="2">Siderophore biosynthesis; enterobactin biosynthesis.</text>
</comment>
<dbReference type="GO" id="GO:0000287">
    <property type="term" value="F:magnesium ion binding"/>
    <property type="evidence" value="ECO:0007669"/>
    <property type="project" value="InterPro"/>
</dbReference>
<evidence type="ECO:0000256" key="2">
    <source>
        <dbReference type="ARBA" id="ARBA00004993"/>
    </source>
</evidence>
<comment type="catalytic activity">
    <reaction evidence="11">
        <text>apo-[peptidyl-carrier protein] + CoA = holo-[peptidyl-carrier protein] + adenosine 3',5'-bisphosphate + H(+)</text>
        <dbReference type="Rhea" id="RHEA:46228"/>
        <dbReference type="Rhea" id="RHEA-COMP:11479"/>
        <dbReference type="Rhea" id="RHEA-COMP:11480"/>
        <dbReference type="ChEBI" id="CHEBI:15378"/>
        <dbReference type="ChEBI" id="CHEBI:29999"/>
        <dbReference type="ChEBI" id="CHEBI:57287"/>
        <dbReference type="ChEBI" id="CHEBI:58343"/>
        <dbReference type="ChEBI" id="CHEBI:64479"/>
    </reaction>
</comment>
<evidence type="ECO:0000313" key="17">
    <source>
        <dbReference type="Proteomes" id="UP000282195"/>
    </source>
</evidence>
<dbReference type="GO" id="GO:0009239">
    <property type="term" value="P:enterobactin biosynthetic process"/>
    <property type="evidence" value="ECO:0007669"/>
    <property type="project" value="UniProtKB-UniPathway"/>
</dbReference>
<dbReference type="GO" id="GO:0005886">
    <property type="term" value="C:plasma membrane"/>
    <property type="evidence" value="ECO:0007669"/>
    <property type="project" value="TreeGrafter"/>
</dbReference>
<dbReference type="OrthoDB" id="8210607at2"/>
<feature type="binding site" evidence="12">
    <location>
        <position position="167"/>
    </location>
    <ligand>
        <name>CoA</name>
        <dbReference type="ChEBI" id="CHEBI:57287"/>
    </ligand>
</feature>
<evidence type="ECO:0000256" key="6">
    <source>
        <dbReference type="ARBA" id="ARBA00022679"/>
    </source>
</evidence>
<feature type="binding site" evidence="12">
    <location>
        <position position="111"/>
    </location>
    <ligand>
        <name>CoA</name>
        <dbReference type="ChEBI" id="CHEBI:57287"/>
    </ligand>
</feature>
<feature type="binding site" evidence="13">
    <location>
        <position position="112"/>
    </location>
    <ligand>
        <name>Mg(2+)</name>
        <dbReference type="ChEBI" id="CHEBI:18420"/>
    </ligand>
</feature>
<sequence>MRGNLMLEKLLPPNVAVQTSRASDGPEIQVMAEEESAIATAVKGRRREFSIGRACARAALCKLGFPSCPVPSGPNREPLWPSGIVGSITHCVGFYAAAVAMKKDFIALGIDAEVDAELPTGVLSLISSDEERHWIANASGHVNWGRLLFSAKESIFKAWFPLTREWLDFEDAVVTIIPDDGSFVAQLPHTCVPAKDCPRELRGRFMISNGLILTAVLLDGPQPLDESFAVEWVAADGVEPG</sequence>
<gene>
    <name evidence="16" type="ORF">CCGE525_36555</name>
</gene>
<feature type="binding site" evidence="13">
    <location>
        <position position="113"/>
    </location>
    <ligand>
        <name>Mg(2+)</name>
        <dbReference type="ChEBI" id="CHEBI:18420"/>
    </ligand>
</feature>
<evidence type="ECO:0000256" key="3">
    <source>
        <dbReference type="ARBA" id="ARBA00008342"/>
    </source>
</evidence>
<comment type="catalytic activity">
    <reaction evidence="10">
        <text>apo-[aryl-carrier protein] + CoA = holo-[aryl-carrier protein] + adenosine 3',5'-bisphosphate + H(+)</text>
        <dbReference type="Rhea" id="RHEA:48404"/>
        <dbReference type="Rhea" id="RHEA-COMP:15903"/>
        <dbReference type="Rhea" id="RHEA-COMP:17557"/>
        <dbReference type="ChEBI" id="CHEBI:15378"/>
        <dbReference type="ChEBI" id="CHEBI:29999"/>
        <dbReference type="ChEBI" id="CHEBI:57287"/>
        <dbReference type="ChEBI" id="CHEBI:58343"/>
        <dbReference type="ChEBI" id="CHEBI:64479"/>
    </reaction>
</comment>
<dbReference type="InterPro" id="IPR041354">
    <property type="entry name" value="4PPT_N"/>
</dbReference>
<evidence type="ECO:0000256" key="9">
    <source>
        <dbReference type="ARBA" id="ARBA00031996"/>
    </source>
</evidence>
<dbReference type="InterPro" id="IPR003542">
    <property type="entry name" value="Enbac_synth_compD-like"/>
</dbReference>
<name>A0A387GA51_9HYPH</name>
<keyword evidence="16" id="KW-0614">Plasmid</keyword>
<evidence type="ECO:0000256" key="4">
    <source>
        <dbReference type="ARBA" id="ARBA00011503"/>
    </source>
</evidence>
<evidence type="ECO:0000259" key="15">
    <source>
        <dbReference type="Pfam" id="PF17837"/>
    </source>
</evidence>
<dbReference type="Pfam" id="PF17837">
    <property type="entry name" value="4PPT_N"/>
    <property type="match status" value="1"/>
</dbReference>
<dbReference type="PANTHER" id="PTHR38096:SF1">
    <property type="entry name" value="ENTEROBACTIN SYNTHASE COMPONENT D"/>
    <property type="match status" value="1"/>
</dbReference>
<reference evidence="16 17" key="1">
    <citation type="submission" date="2018-10" db="EMBL/GenBank/DDBJ databases">
        <title>Rhizobium etli, R. leguminosarum and a new Rhizobium genospecies from Phaseolus dumosus.</title>
        <authorList>
            <person name="Ramirez-Puebla S.T."/>
            <person name="Rogel-Hernandez M.A."/>
            <person name="Guerrero G."/>
            <person name="Ormeno-Orrillo E."/>
            <person name="Martinez-Romero J.C."/>
            <person name="Negrete-Yankelevich S."/>
            <person name="Martinez-Romero E."/>
        </authorList>
    </citation>
    <scope>NUCLEOTIDE SEQUENCE [LARGE SCALE GENOMIC DNA]</scope>
    <source>
        <strain evidence="16 17">CCGE525</strain>
        <plasmid evidence="17">prccge525b</plasmid>
    </source>
</reference>
<evidence type="ECO:0000256" key="13">
    <source>
        <dbReference type="PIRSR" id="PIRSR603542-2"/>
    </source>
</evidence>
<feature type="binding site" evidence="12">
    <location>
        <position position="45"/>
    </location>
    <ligand>
        <name>CoA</name>
        <dbReference type="ChEBI" id="CHEBI:57287"/>
    </ligand>
</feature>
<dbReference type="EMBL" id="CP032696">
    <property type="protein sequence ID" value="AYG64236.1"/>
    <property type="molecule type" value="Genomic_DNA"/>
</dbReference>
<dbReference type="UniPathway" id="UPA00017"/>
<feature type="binding site" evidence="13">
    <location>
        <position position="111"/>
    </location>
    <ligand>
        <name>Mg(2+)</name>
        <dbReference type="ChEBI" id="CHEBI:18420"/>
    </ligand>
</feature>
<feature type="binding site" evidence="12">
    <location>
        <position position="53"/>
    </location>
    <ligand>
        <name>CoA</name>
        <dbReference type="ChEBI" id="CHEBI:57287"/>
    </ligand>
</feature>
<evidence type="ECO:0000256" key="11">
    <source>
        <dbReference type="ARBA" id="ARBA00049191"/>
    </source>
</evidence>
<proteinExistence type="inferred from homology"/>
<feature type="binding site" evidence="12">
    <location>
        <position position="153"/>
    </location>
    <ligand>
        <name>CoA</name>
        <dbReference type="ChEBI" id="CHEBI:57287"/>
    </ligand>
</feature>
<comment type="cofactor">
    <cofactor evidence="13">
        <name>Mg(2+)</name>
        <dbReference type="ChEBI" id="CHEBI:18420"/>
    </cofactor>
</comment>
<evidence type="ECO:0000313" key="16">
    <source>
        <dbReference type="EMBL" id="AYG64236.1"/>
    </source>
</evidence>
<dbReference type="AlphaFoldDB" id="A0A387GA51"/>
<comment type="similarity">
    <text evidence="3">Belongs to the P-Pant transferase superfamily. EntD family.</text>
</comment>
<feature type="domain" description="4'-phosphopantetheinyl transferase" evidence="14">
    <location>
        <begin position="108"/>
        <end position="186"/>
    </location>
</feature>
<dbReference type="KEGG" id="rjg:CCGE525_36555"/>
<evidence type="ECO:0000256" key="8">
    <source>
        <dbReference type="ARBA" id="ARBA00029894"/>
    </source>
</evidence>